<dbReference type="Proteomes" id="UP000054618">
    <property type="component" value="Unassembled WGS sequence"/>
</dbReference>
<evidence type="ECO:0000256" key="1">
    <source>
        <dbReference type="SAM" id="SignalP"/>
    </source>
</evidence>
<proteinExistence type="predicted"/>
<protein>
    <recommendedName>
        <fullName evidence="4">Outer membrane protein beta-barrel domain-containing protein</fullName>
    </recommendedName>
</protein>
<sequence>MKPRLSNLSVFIGLILTASSLFAVNERQSATHAREERHNLLGVFVGGHYVDHNDHFTYGLEYHRVVYFPFGFSVIAENTPINKKHNSETEFFALATYNFFEYFTMGVGPGIKYEKEEPNRMLGRVTLGHIFHIKPDMEMTPNVDFDVSEKGGSKFVFGVTFGKQF</sequence>
<gene>
    <name evidence="2" type="ORF">Lqui_2757</name>
</gene>
<keyword evidence="1" id="KW-0732">Signal</keyword>
<evidence type="ECO:0008006" key="4">
    <source>
        <dbReference type="Google" id="ProtNLM"/>
    </source>
</evidence>
<dbReference type="EMBL" id="LNYS01000025">
    <property type="protein sequence ID" value="KTD45286.1"/>
    <property type="molecule type" value="Genomic_DNA"/>
</dbReference>
<feature type="signal peptide" evidence="1">
    <location>
        <begin position="1"/>
        <end position="23"/>
    </location>
</feature>
<dbReference type="PATRIC" id="fig|45073.5.peg.2933"/>
<evidence type="ECO:0000313" key="2">
    <source>
        <dbReference type="EMBL" id="KTD45286.1"/>
    </source>
</evidence>
<name>A0A0W0XL41_9GAMM</name>
<dbReference type="AlphaFoldDB" id="A0A0W0XL41"/>
<organism evidence="2 3">
    <name type="scientific">Legionella quinlivanii</name>
    <dbReference type="NCBI Taxonomy" id="45073"/>
    <lineage>
        <taxon>Bacteria</taxon>
        <taxon>Pseudomonadati</taxon>
        <taxon>Pseudomonadota</taxon>
        <taxon>Gammaproteobacteria</taxon>
        <taxon>Legionellales</taxon>
        <taxon>Legionellaceae</taxon>
        <taxon>Legionella</taxon>
    </lineage>
</organism>
<accession>A0A0W0XL41</accession>
<keyword evidence="3" id="KW-1185">Reference proteome</keyword>
<dbReference type="STRING" id="45073.Lqui_2757"/>
<reference evidence="2 3" key="1">
    <citation type="submission" date="2015-11" db="EMBL/GenBank/DDBJ databases">
        <title>Genomic analysis of 38 Legionella species identifies large and diverse effector repertoires.</title>
        <authorList>
            <person name="Burstein D."/>
            <person name="Amaro F."/>
            <person name="Zusman T."/>
            <person name="Lifshitz Z."/>
            <person name="Cohen O."/>
            <person name="Gilbert J.A."/>
            <person name="Pupko T."/>
            <person name="Shuman H.A."/>
            <person name="Segal G."/>
        </authorList>
    </citation>
    <scope>NUCLEOTIDE SEQUENCE [LARGE SCALE GENOMIC DNA]</scope>
    <source>
        <strain evidence="2 3">CDC#1442-AUS-E</strain>
    </source>
</reference>
<evidence type="ECO:0000313" key="3">
    <source>
        <dbReference type="Proteomes" id="UP000054618"/>
    </source>
</evidence>
<comment type="caution">
    <text evidence="2">The sequence shown here is derived from an EMBL/GenBank/DDBJ whole genome shotgun (WGS) entry which is preliminary data.</text>
</comment>
<feature type="chain" id="PRO_5006916660" description="Outer membrane protein beta-barrel domain-containing protein" evidence="1">
    <location>
        <begin position="24"/>
        <end position="165"/>
    </location>
</feature>
<dbReference type="RefSeq" id="WP_234999829.1">
    <property type="nucleotide sequence ID" value="NZ_CAAAIK010000004.1"/>
</dbReference>